<reference evidence="5 6" key="1">
    <citation type="journal article" date="2007" name="Science">
        <title>The Chlamydomonas genome reveals the evolution of key animal and plant functions.</title>
        <authorList>
            <person name="Merchant S.S."/>
            <person name="Prochnik S.E."/>
            <person name="Vallon O."/>
            <person name="Harris E.H."/>
            <person name="Karpowicz S.J."/>
            <person name="Witman G.B."/>
            <person name="Terry A."/>
            <person name="Salamov A."/>
            <person name="Fritz-Laylin L.K."/>
            <person name="Marechal-Drouard L."/>
            <person name="Marshall W.F."/>
            <person name="Qu L.H."/>
            <person name="Nelson D.R."/>
            <person name="Sanderfoot A.A."/>
            <person name="Spalding M.H."/>
            <person name="Kapitonov V.V."/>
            <person name="Ren Q."/>
            <person name="Ferris P."/>
            <person name="Lindquist E."/>
            <person name="Shapiro H."/>
            <person name="Lucas S.M."/>
            <person name="Grimwood J."/>
            <person name="Schmutz J."/>
            <person name="Cardol P."/>
            <person name="Cerutti H."/>
            <person name="Chanfreau G."/>
            <person name="Chen C.L."/>
            <person name="Cognat V."/>
            <person name="Croft M.T."/>
            <person name="Dent R."/>
            <person name="Dutcher S."/>
            <person name="Fernandez E."/>
            <person name="Fukuzawa H."/>
            <person name="Gonzalez-Ballester D."/>
            <person name="Gonzalez-Halphen D."/>
            <person name="Hallmann A."/>
            <person name="Hanikenne M."/>
            <person name="Hippler M."/>
            <person name="Inwood W."/>
            <person name="Jabbari K."/>
            <person name="Kalanon M."/>
            <person name="Kuras R."/>
            <person name="Lefebvre P.A."/>
            <person name="Lemaire S.D."/>
            <person name="Lobanov A.V."/>
            <person name="Lohr M."/>
            <person name="Manuell A."/>
            <person name="Meier I."/>
            <person name="Mets L."/>
            <person name="Mittag M."/>
            <person name="Mittelmeier T."/>
            <person name="Moroney J.V."/>
            <person name="Moseley J."/>
            <person name="Napoli C."/>
            <person name="Nedelcu A.M."/>
            <person name="Niyogi K."/>
            <person name="Novoselov S.V."/>
            <person name="Paulsen I.T."/>
            <person name="Pazour G."/>
            <person name="Purton S."/>
            <person name="Ral J.P."/>
            <person name="Riano-Pachon D.M."/>
            <person name="Riekhof W."/>
            <person name="Rymarquis L."/>
            <person name="Schroda M."/>
            <person name="Stern D."/>
            <person name="Umen J."/>
            <person name="Willows R."/>
            <person name="Wilson N."/>
            <person name="Zimmer S.L."/>
            <person name="Allmer J."/>
            <person name="Balk J."/>
            <person name="Bisova K."/>
            <person name="Chen C.J."/>
            <person name="Elias M."/>
            <person name="Gendler K."/>
            <person name="Hauser C."/>
            <person name="Lamb M.R."/>
            <person name="Ledford H."/>
            <person name="Long J.C."/>
            <person name="Minagawa J."/>
            <person name="Page M.D."/>
            <person name="Pan J."/>
            <person name="Pootakham W."/>
            <person name="Roje S."/>
            <person name="Rose A."/>
            <person name="Stahlberg E."/>
            <person name="Terauchi A.M."/>
            <person name="Yang P."/>
            <person name="Ball S."/>
            <person name="Bowler C."/>
            <person name="Dieckmann C.L."/>
            <person name="Gladyshev V.N."/>
            <person name="Green P."/>
            <person name="Jorgensen R."/>
            <person name="Mayfield S."/>
            <person name="Mueller-Roeber B."/>
            <person name="Rajamani S."/>
            <person name="Sayre R.T."/>
            <person name="Brokstein P."/>
            <person name="Dubchak I."/>
            <person name="Goodstein D."/>
            <person name="Hornick L."/>
            <person name="Huang Y.W."/>
            <person name="Jhaveri J."/>
            <person name="Luo Y."/>
            <person name="Martinez D."/>
            <person name="Ngau W.C."/>
            <person name="Otillar B."/>
            <person name="Poliakov A."/>
            <person name="Porter A."/>
            <person name="Szajkowski L."/>
            <person name="Werner G."/>
            <person name="Zhou K."/>
            <person name="Grigoriev I.V."/>
            <person name="Rokhsar D.S."/>
            <person name="Grossman A.R."/>
        </authorList>
    </citation>
    <scope>NUCLEOTIDE SEQUENCE [LARGE SCALE GENOMIC DNA]</scope>
    <source>
        <strain evidence="6">CC-503</strain>
    </source>
</reference>
<evidence type="ECO:0000259" key="3">
    <source>
        <dbReference type="PROSITE" id="PS50020"/>
    </source>
</evidence>
<keyword evidence="1" id="KW-0863">Zinc-finger</keyword>
<gene>
    <name evidence="5" type="ORF">CHLRE_12g486050v5</name>
</gene>
<evidence type="ECO:0000313" key="5">
    <source>
        <dbReference type="EMBL" id="PNW74713.1"/>
    </source>
</evidence>
<dbReference type="InParanoid" id="A0A2K3D2E9"/>
<dbReference type="PROSITE" id="PS50158">
    <property type="entry name" value="ZF_CCHC"/>
    <property type="match status" value="1"/>
</dbReference>
<dbReference type="Gramene" id="PNW74713">
    <property type="protein sequence ID" value="PNW74713"/>
    <property type="gene ID" value="CHLRE_12g486050v5"/>
</dbReference>
<dbReference type="RefSeq" id="XP_001691082.2">
    <property type="nucleotide sequence ID" value="XM_001691030.2"/>
</dbReference>
<evidence type="ECO:0000313" key="6">
    <source>
        <dbReference type="Proteomes" id="UP000006906"/>
    </source>
</evidence>
<dbReference type="PaxDb" id="3055-EDP05528"/>
<accession>A0A2K3D2E9</accession>
<keyword evidence="6" id="KW-1185">Reference proteome</keyword>
<dbReference type="KEGG" id="cre:CHLRE_12g486050v5"/>
<dbReference type="InterPro" id="IPR001202">
    <property type="entry name" value="WW_dom"/>
</dbReference>
<evidence type="ECO:0000256" key="2">
    <source>
        <dbReference type="SAM" id="MobiDB-lite"/>
    </source>
</evidence>
<dbReference type="OrthoDB" id="508329at2759"/>
<sequence>MEKHHLLRRDPNWHPNGCNLCGQLGHQAANCPNGTINWRQIYGDDAFIMRQPIFYSDIAARLKYKEEGMRDLEARAREYAKKRAEEQGLSWDEMMAKAEELRNKDPAETIPKAMAPAGGEEAPLPAGWAVATDASGRSYFWHKKTQKVQWERPTEDTPIN</sequence>
<evidence type="ECO:0000256" key="1">
    <source>
        <dbReference type="PROSITE-ProRule" id="PRU00047"/>
    </source>
</evidence>
<dbReference type="InterPro" id="IPR036875">
    <property type="entry name" value="Znf_CCHC_sf"/>
</dbReference>
<keyword evidence="1" id="KW-0862">Zinc</keyword>
<dbReference type="SMART" id="SM00343">
    <property type="entry name" value="ZnF_C2HC"/>
    <property type="match status" value="1"/>
</dbReference>
<feature type="compositionally biased region" description="Low complexity" evidence="2">
    <location>
        <begin position="113"/>
        <end position="125"/>
    </location>
</feature>
<dbReference type="Proteomes" id="UP000006906">
    <property type="component" value="Chromosome 12"/>
</dbReference>
<name>A0A2K3D2E9_CHLRE</name>
<dbReference type="GO" id="GO:0008270">
    <property type="term" value="F:zinc ion binding"/>
    <property type="evidence" value="ECO:0007669"/>
    <property type="project" value="UniProtKB-KW"/>
</dbReference>
<dbReference type="PROSITE" id="PS50020">
    <property type="entry name" value="WW_DOMAIN_2"/>
    <property type="match status" value="1"/>
</dbReference>
<feature type="domain" description="WW" evidence="3">
    <location>
        <begin position="122"/>
        <end position="155"/>
    </location>
</feature>
<dbReference type="SUPFAM" id="SSF51045">
    <property type="entry name" value="WW domain"/>
    <property type="match status" value="1"/>
</dbReference>
<dbReference type="SMART" id="SM00456">
    <property type="entry name" value="WW"/>
    <property type="match status" value="1"/>
</dbReference>
<dbReference type="SUPFAM" id="SSF57756">
    <property type="entry name" value="Retrovirus zinc finger-like domains"/>
    <property type="match status" value="1"/>
</dbReference>
<dbReference type="CDD" id="cd00201">
    <property type="entry name" value="WW"/>
    <property type="match status" value="1"/>
</dbReference>
<evidence type="ECO:0000259" key="4">
    <source>
        <dbReference type="PROSITE" id="PS50158"/>
    </source>
</evidence>
<dbReference type="STRING" id="3055.A0A2K3D2E9"/>
<dbReference type="EMBL" id="CM008973">
    <property type="protein sequence ID" value="PNW74713.1"/>
    <property type="molecule type" value="Genomic_DNA"/>
</dbReference>
<dbReference type="GeneID" id="5716619"/>
<dbReference type="Pfam" id="PF00098">
    <property type="entry name" value="zf-CCHC"/>
    <property type="match status" value="1"/>
</dbReference>
<organism evidence="5 6">
    <name type="scientific">Chlamydomonas reinhardtii</name>
    <name type="common">Chlamydomonas smithii</name>
    <dbReference type="NCBI Taxonomy" id="3055"/>
    <lineage>
        <taxon>Eukaryota</taxon>
        <taxon>Viridiplantae</taxon>
        <taxon>Chlorophyta</taxon>
        <taxon>core chlorophytes</taxon>
        <taxon>Chlorophyceae</taxon>
        <taxon>CS clade</taxon>
        <taxon>Chlamydomonadales</taxon>
        <taxon>Chlamydomonadaceae</taxon>
        <taxon>Chlamydomonas</taxon>
    </lineage>
</organism>
<protein>
    <submittedName>
        <fullName evidence="5">Uncharacterized protein</fullName>
    </submittedName>
</protein>
<dbReference type="InterPro" id="IPR036020">
    <property type="entry name" value="WW_dom_sf"/>
</dbReference>
<proteinExistence type="predicted"/>
<feature type="region of interest" description="Disordered" evidence="2">
    <location>
        <begin position="102"/>
        <end position="125"/>
    </location>
</feature>
<keyword evidence="1" id="KW-0479">Metal-binding</keyword>
<dbReference type="GO" id="GO:0003676">
    <property type="term" value="F:nucleic acid binding"/>
    <property type="evidence" value="ECO:0007669"/>
    <property type="project" value="InterPro"/>
</dbReference>
<dbReference type="OMA" id="HHKLRRP"/>
<dbReference type="Gene3D" id="2.20.70.10">
    <property type="match status" value="1"/>
</dbReference>
<dbReference type="AlphaFoldDB" id="A0A2K3D2E9"/>
<feature type="domain" description="CCHC-type" evidence="4">
    <location>
        <begin position="18"/>
        <end position="33"/>
    </location>
</feature>
<dbReference type="Pfam" id="PF00397">
    <property type="entry name" value="WW"/>
    <property type="match status" value="1"/>
</dbReference>
<dbReference type="InterPro" id="IPR001878">
    <property type="entry name" value="Znf_CCHC"/>
</dbReference>